<comment type="similarity">
    <text evidence="1">Belongs to the HerA family.</text>
</comment>
<dbReference type="PANTHER" id="PTHR42957">
    <property type="entry name" value="HELICASE MJ1565-RELATED"/>
    <property type="match status" value="1"/>
</dbReference>
<dbReference type="GO" id="GO:0005524">
    <property type="term" value="F:ATP binding"/>
    <property type="evidence" value="ECO:0007669"/>
    <property type="project" value="UniProtKB-KW"/>
</dbReference>
<dbReference type="Proteomes" id="UP000594121">
    <property type="component" value="Chromosome"/>
</dbReference>
<comment type="catalytic activity">
    <reaction evidence="4">
        <text>ATP + H2O = ADP + phosphate + H(+)</text>
        <dbReference type="Rhea" id="RHEA:13065"/>
        <dbReference type="ChEBI" id="CHEBI:15377"/>
        <dbReference type="ChEBI" id="CHEBI:15378"/>
        <dbReference type="ChEBI" id="CHEBI:30616"/>
        <dbReference type="ChEBI" id="CHEBI:43474"/>
        <dbReference type="ChEBI" id="CHEBI:456216"/>
        <dbReference type="EC" id="5.6.2.4"/>
    </reaction>
</comment>
<reference evidence="6 7" key="1">
    <citation type="submission" date="2020-10" db="EMBL/GenBank/DDBJ databases">
        <title>Thermofilum lucidum 3507LT sp. nov. a novel member of Thermofilaceae family isolated from Chile hot spring, and proposal of description order Thermofilales.</title>
        <authorList>
            <person name="Zayulina K.S."/>
            <person name="Elcheninov A.G."/>
            <person name="Toshchakov S.V."/>
            <person name="Kublanov I.V."/>
        </authorList>
    </citation>
    <scope>NUCLEOTIDE SEQUENCE [LARGE SCALE GENOMIC DNA]</scope>
    <source>
        <strain evidence="6 7">3507LT</strain>
    </source>
</reference>
<organism evidence="6 7">
    <name type="scientific">Infirmifilum lucidum</name>
    <dbReference type="NCBI Taxonomy" id="2776706"/>
    <lineage>
        <taxon>Archaea</taxon>
        <taxon>Thermoproteota</taxon>
        <taxon>Thermoprotei</taxon>
        <taxon>Thermofilales</taxon>
        <taxon>Thermofilaceae</taxon>
        <taxon>Infirmifilum</taxon>
    </lineage>
</organism>
<evidence type="ECO:0000256" key="1">
    <source>
        <dbReference type="ARBA" id="ARBA00007816"/>
    </source>
</evidence>
<evidence type="ECO:0000256" key="3">
    <source>
        <dbReference type="ARBA" id="ARBA00048954"/>
    </source>
</evidence>
<comment type="catalytic activity">
    <reaction evidence="3">
        <text>ATP + H2O = ADP + phosphate + H(+)</text>
        <dbReference type="Rhea" id="RHEA:13065"/>
        <dbReference type="ChEBI" id="CHEBI:15377"/>
        <dbReference type="ChEBI" id="CHEBI:15378"/>
        <dbReference type="ChEBI" id="CHEBI:30616"/>
        <dbReference type="ChEBI" id="CHEBI:43474"/>
        <dbReference type="ChEBI" id="CHEBI:456216"/>
        <dbReference type="EC" id="5.6.2.3"/>
    </reaction>
</comment>
<dbReference type="InParanoid" id="A0A7L9FKV2"/>
<keyword evidence="7" id="KW-1185">Reference proteome</keyword>
<dbReference type="Gene3D" id="3.40.50.300">
    <property type="entry name" value="P-loop containing nucleotide triphosphate hydrolases"/>
    <property type="match status" value="2"/>
</dbReference>
<protein>
    <submittedName>
        <fullName evidence="6">ATP-binding protein</fullName>
    </submittedName>
</protein>
<dbReference type="AlphaFoldDB" id="A0A7L9FKV2"/>
<evidence type="ECO:0000313" key="6">
    <source>
        <dbReference type="EMBL" id="QOJ79653.1"/>
    </source>
</evidence>
<dbReference type="EMBL" id="CP062310">
    <property type="protein sequence ID" value="QOJ79653.1"/>
    <property type="molecule type" value="Genomic_DNA"/>
</dbReference>
<keyword evidence="6" id="KW-0547">Nucleotide-binding</keyword>
<accession>A0A7L9FKV2</accession>
<dbReference type="InterPro" id="IPR008571">
    <property type="entry name" value="HerA-like"/>
</dbReference>
<dbReference type="GO" id="GO:0043139">
    <property type="term" value="F:5'-3' DNA helicase activity"/>
    <property type="evidence" value="ECO:0007669"/>
    <property type="project" value="UniProtKB-EC"/>
</dbReference>
<dbReference type="RefSeq" id="WP_192819625.1">
    <property type="nucleotide sequence ID" value="NZ_CP062310.1"/>
</dbReference>
<name>A0A7L9FKV2_9CREN</name>
<evidence type="ECO:0000313" key="7">
    <source>
        <dbReference type="Proteomes" id="UP000594121"/>
    </source>
</evidence>
<dbReference type="Pfam" id="PF01935">
    <property type="entry name" value="DUF87"/>
    <property type="match status" value="1"/>
</dbReference>
<keyword evidence="6" id="KW-0067">ATP-binding</keyword>
<sequence length="348" mass="39396">MMKGVKRVLEGRRLLVLAGDVMPLVSPLSVIAPSEDTSGLFLGEDDRGRRIFLNPERLPNMHGVIVGSTGVGKSTLARHLILEARQLGIRSWVIDPHGEEAYARLFHKTVVFTKDKVDVLHAPGWDALEYASELGRYVERIYGFRGARNMIRNVIASCIRHGGLEPLRELSDLDPDIKRLYDDLTSIHGEGEKIEELARRNAYFTLPLMTSRELAALAIQVLLLLLQGFMRSQGARHRLELLIILEEAHVLSPYLLSLFKEVRKWGYSIVAVSQLPREFDPRIFQLAGFVLALSGPESYVRDIEAIFFVTGDERDHILYSPRGTALFFRQGDPRPRKIFLKLRAEAFS</sequence>
<feature type="domain" description="Helicase HerA central" evidence="5">
    <location>
        <begin position="48"/>
        <end position="128"/>
    </location>
</feature>
<proteinExistence type="inferred from homology"/>
<dbReference type="GeneID" id="59149059"/>
<gene>
    <name evidence="6" type="ORF">IG193_04145</name>
</gene>
<evidence type="ECO:0000259" key="5">
    <source>
        <dbReference type="Pfam" id="PF01935"/>
    </source>
</evidence>
<dbReference type="InterPro" id="IPR002789">
    <property type="entry name" value="HerA_central"/>
</dbReference>
<dbReference type="GO" id="GO:0043138">
    <property type="term" value="F:3'-5' DNA helicase activity"/>
    <property type="evidence" value="ECO:0007669"/>
    <property type="project" value="UniProtKB-EC"/>
</dbReference>
<evidence type="ECO:0000256" key="2">
    <source>
        <dbReference type="ARBA" id="ARBA00034617"/>
    </source>
</evidence>
<dbReference type="InterPro" id="IPR027417">
    <property type="entry name" value="P-loop_NTPase"/>
</dbReference>
<dbReference type="PANTHER" id="PTHR42957:SF1">
    <property type="entry name" value="HELICASE MJ1565-RELATED"/>
    <property type="match status" value="1"/>
</dbReference>
<evidence type="ECO:0000256" key="4">
    <source>
        <dbReference type="ARBA" id="ARBA00048988"/>
    </source>
</evidence>
<dbReference type="KEGG" id="thel:IG193_04145"/>
<dbReference type="SUPFAM" id="SSF52540">
    <property type="entry name" value="P-loop containing nucleoside triphosphate hydrolases"/>
    <property type="match status" value="1"/>
</dbReference>
<comment type="catalytic activity">
    <reaction evidence="2">
        <text>Couples ATP hydrolysis with the unwinding of duplex DNA by translocating in the 3'-5' direction.</text>
        <dbReference type="EC" id="5.6.2.4"/>
    </reaction>
</comment>